<reference evidence="2" key="2">
    <citation type="submission" date="2020-09" db="EMBL/GenBank/DDBJ databases">
        <authorList>
            <person name="Sun Q."/>
            <person name="Ohkuma M."/>
        </authorList>
    </citation>
    <scope>NUCLEOTIDE SEQUENCE</scope>
    <source>
        <strain evidence="2">JCM 4637</strain>
    </source>
</reference>
<dbReference type="Proteomes" id="UP000638353">
    <property type="component" value="Unassembled WGS sequence"/>
</dbReference>
<dbReference type="RefSeq" id="WP_189828244.1">
    <property type="nucleotide sequence ID" value="NZ_BMVC01000024.1"/>
</dbReference>
<feature type="region of interest" description="Disordered" evidence="1">
    <location>
        <begin position="1"/>
        <end position="23"/>
    </location>
</feature>
<reference evidence="2" key="1">
    <citation type="journal article" date="2014" name="Int. J. Syst. Evol. Microbiol.">
        <title>Complete genome sequence of Corynebacterium casei LMG S-19264T (=DSM 44701T), isolated from a smear-ripened cheese.</title>
        <authorList>
            <consortium name="US DOE Joint Genome Institute (JGI-PGF)"/>
            <person name="Walter F."/>
            <person name="Albersmeier A."/>
            <person name="Kalinowski J."/>
            <person name="Ruckert C."/>
        </authorList>
    </citation>
    <scope>NUCLEOTIDE SEQUENCE</scope>
    <source>
        <strain evidence="2">JCM 4637</strain>
    </source>
</reference>
<dbReference type="AlphaFoldDB" id="A0A918X701"/>
<dbReference type="EMBL" id="BMVC01000024">
    <property type="protein sequence ID" value="GHD15945.1"/>
    <property type="molecule type" value="Genomic_DNA"/>
</dbReference>
<accession>A0A918X701</accession>
<evidence type="ECO:0000256" key="1">
    <source>
        <dbReference type="SAM" id="MobiDB-lite"/>
    </source>
</evidence>
<proteinExistence type="predicted"/>
<organism evidence="2 3">
    <name type="scientific">Streptomyces finlayi</name>
    <dbReference type="NCBI Taxonomy" id="67296"/>
    <lineage>
        <taxon>Bacteria</taxon>
        <taxon>Bacillati</taxon>
        <taxon>Actinomycetota</taxon>
        <taxon>Actinomycetes</taxon>
        <taxon>Kitasatosporales</taxon>
        <taxon>Streptomycetaceae</taxon>
        <taxon>Streptomyces</taxon>
    </lineage>
</organism>
<evidence type="ECO:0000313" key="3">
    <source>
        <dbReference type="Proteomes" id="UP000638353"/>
    </source>
</evidence>
<gene>
    <name evidence="2" type="ORF">GCM10010334_76490</name>
</gene>
<sequence>MHPETHPAARSEVPGLPATRTPSTAAAVIEADLAYPLPSPHPLWSRRSKCRPLTPQEQQHNRELLLAALRGPHT</sequence>
<comment type="caution">
    <text evidence="2">The sequence shown here is derived from an EMBL/GenBank/DDBJ whole genome shotgun (WGS) entry which is preliminary data.</text>
</comment>
<evidence type="ECO:0000313" key="2">
    <source>
        <dbReference type="EMBL" id="GHD15945.1"/>
    </source>
</evidence>
<protein>
    <submittedName>
        <fullName evidence="2">Uncharacterized protein</fullName>
    </submittedName>
</protein>
<name>A0A918X701_9ACTN</name>